<dbReference type="GO" id="GO:0008757">
    <property type="term" value="F:S-adenosylmethionine-dependent methyltransferase activity"/>
    <property type="evidence" value="ECO:0007669"/>
    <property type="project" value="InterPro"/>
</dbReference>
<keyword evidence="3" id="KW-0489">Methyltransferase</keyword>
<feature type="compositionally biased region" description="Basic and acidic residues" evidence="1">
    <location>
        <begin position="1"/>
        <end position="25"/>
    </location>
</feature>
<dbReference type="CDD" id="cd02440">
    <property type="entry name" value="AdoMet_MTases"/>
    <property type="match status" value="1"/>
</dbReference>
<reference evidence="3 4" key="2">
    <citation type="submission" date="2020-08" db="EMBL/GenBank/DDBJ databases">
        <authorList>
            <person name="Partida-Martinez L."/>
            <person name="Huntemann M."/>
            <person name="Clum A."/>
            <person name="Wang J."/>
            <person name="Palaniappan K."/>
            <person name="Ritter S."/>
            <person name="Chen I.-M."/>
            <person name="Stamatis D."/>
            <person name="Reddy T."/>
            <person name="O'Malley R."/>
            <person name="Daum C."/>
            <person name="Shapiro N."/>
            <person name="Ivanova N."/>
            <person name="Kyrpides N."/>
            <person name="Woyke T."/>
        </authorList>
    </citation>
    <scope>NUCLEOTIDE SEQUENCE [LARGE SCALE GENOMIC DNA]</scope>
    <source>
        <strain evidence="3 4">AS2.23</strain>
    </source>
</reference>
<evidence type="ECO:0000313" key="3">
    <source>
        <dbReference type="EMBL" id="MBB2901520.1"/>
    </source>
</evidence>
<reference evidence="3 4" key="1">
    <citation type="submission" date="2020-08" db="EMBL/GenBank/DDBJ databases">
        <title>The Agave Microbiome: Exploring the role of microbial communities in plant adaptations to desert environments.</title>
        <authorList>
            <person name="Partida-Martinez L.P."/>
        </authorList>
    </citation>
    <scope>NUCLEOTIDE SEQUENCE [LARGE SCALE GENOMIC DNA]</scope>
    <source>
        <strain evidence="3 4">AS2.23</strain>
    </source>
</reference>
<feature type="domain" description="Methyltransferase type 11" evidence="2">
    <location>
        <begin position="55"/>
        <end position="153"/>
    </location>
</feature>
<dbReference type="GO" id="GO:0032259">
    <property type="term" value="P:methylation"/>
    <property type="evidence" value="ECO:0007669"/>
    <property type="project" value="UniProtKB-KW"/>
</dbReference>
<dbReference type="InterPro" id="IPR013216">
    <property type="entry name" value="Methyltransf_11"/>
</dbReference>
<dbReference type="PANTHER" id="PTHR43861">
    <property type="entry name" value="TRANS-ACONITATE 2-METHYLTRANSFERASE-RELATED"/>
    <property type="match status" value="1"/>
</dbReference>
<evidence type="ECO:0000256" key="1">
    <source>
        <dbReference type="SAM" id="MobiDB-lite"/>
    </source>
</evidence>
<feature type="region of interest" description="Disordered" evidence="1">
    <location>
        <begin position="1"/>
        <end position="27"/>
    </location>
</feature>
<dbReference type="EMBL" id="JACHVY010000002">
    <property type="protein sequence ID" value="MBB2901520.1"/>
    <property type="molecule type" value="Genomic_DNA"/>
</dbReference>
<dbReference type="SUPFAM" id="SSF53335">
    <property type="entry name" value="S-adenosyl-L-methionine-dependent methyltransferases"/>
    <property type="match status" value="1"/>
</dbReference>
<dbReference type="Gene3D" id="3.40.50.150">
    <property type="entry name" value="Vaccinia Virus protein VP39"/>
    <property type="match status" value="1"/>
</dbReference>
<sequence length="265" mass="27990">MGDRSTDRTTTRTSLEERVAKERGRPRTSTVLWEGVQRLLADAAAAPGAGELTVVDLGGGTGGLAVRVAALGHRVVVVDPSPDALAALERRTVEAGLSERVRALQGDATDLAAVLEPGRADVLLCHGVLEVVDDPRAALRAAHDALRPGGRLSLLVAQWPASVLARVLSGHLDQALHVLSDADHRWSGHDPLRRRFDRASATALAQGAGFTVTAVEGTRTFSDVVPSTRTESDADVELLRRLEALASTSPELLGLAGHLHLHATR</sequence>
<proteinExistence type="predicted"/>
<keyword evidence="3" id="KW-0808">Transferase</keyword>
<dbReference type="AlphaFoldDB" id="A0A7W4TM93"/>
<comment type="caution">
    <text evidence="3">The sequence shown here is derived from an EMBL/GenBank/DDBJ whole genome shotgun (WGS) entry which is preliminary data.</text>
</comment>
<protein>
    <submittedName>
        <fullName evidence="3">SAM-dependent methyltransferase</fullName>
    </submittedName>
</protein>
<dbReference type="Pfam" id="PF08241">
    <property type="entry name" value="Methyltransf_11"/>
    <property type="match status" value="1"/>
</dbReference>
<organism evidence="3 4">
    <name type="scientific">Kineococcus radiotolerans</name>
    <dbReference type="NCBI Taxonomy" id="131568"/>
    <lineage>
        <taxon>Bacteria</taxon>
        <taxon>Bacillati</taxon>
        <taxon>Actinomycetota</taxon>
        <taxon>Actinomycetes</taxon>
        <taxon>Kineosporiales</taxon>
        <taxon>Kineosporiaceae</taxon>
        <taxon>Kineococcus</taxon>
    </lineage>
</organism>
<evidence type="ECO:0000313" key="4">
    <source>
        <dbReference type="Proteomes" id="UP000533269"/>
    </source>
</evidence>
<dbReference type="InterPro" id="IPR029063">
    <property type="entry name" value="SAM-dependent_MTases_sf"/>
</dbReference>
<evidence type="ECO:0000259" key="2">
    <source>
        <dbReference type="Pfam" id="PF08241"/>
    </source>
</evidence>
<name>A0A7W4TM93_KINRA</name>
<gene>
    <name evidence="3" type="ORF">FHR75_002335</name>
</gene>
<dbReference type="Proteomes" id="UP000533269">
    <property type="component" value="Unassembled WGS sequence"/>
</dbReference>
<accession>A0A7W4TM93</accession>